<protein>
    <submittedName>
        <fullName evidence="1">Uncharacterized protein</fullName>
    </submittedName>
</protein>
<comment type="caution">
    <text evidence="1">The sequence shown here is derived from an EMBL/GenBank/DDBJ whole genome shotgun (WGS) entry which is preliminary data.</text>
</comment>
<dbReference type="AlphaFoldDB" id="A0A7C9HTN1"/>
<evidence type="ECO:0000313" key="1">
    <source>
        <dbReference type="EMBL" id="MUL28262.1"/>
    </source>
</evidence>
<gene>
    <name evidence="1" type="ORF">F0475_08100</name>
</gene>
<evidence type="ECO:0000313" key="2">
    <source>
        <dbReference type="Proteomes" id="UP000482295"/>
    </source>
</evidence>
<accession>A0A7C9HTN1</accession>
<dbReference type="EMBL" id="VVIQ01000008">
    <property type="protein sequence ID" value="MUL28262.1"/>
    <property type="molecule type" value="Genomic_DNA"/>
</dbReference>
<keyword evidence="2" id="KW-1185">Reference proteome</keyword>
<name>A0A7C9HTN1_9BACT</name>
<proteinExistence type="predicted"/>
<sequence>MFAVCFVPNEWVELYPAKKYDRTQRMGRSLPNEWVRRYPAAGYKTTQPLGIKTHEKGIKTMLIY</sequence>
<dbReference type="Proteomes" id="UP000482295">
    <property type="component" value="Unassembled WGS sequence"/>
</dbReference>
<organism evidence="1 2">
    <name type="scientific">Prevotella vespertina</name>
    <dbReference type="NCBI Taxonomy" id="2608404"/>
    <lineage>
        <taxon>Bacteria</taxon>
        <taxon>Pseudomonadati</taxon>
        <taxon>Bacteroidota</taxon>
        <taxon>Bacteroidia</taxon>
        <taxon>Bacteroidales</taxon>
        <taxon>Prevotellaceae</taxon>
        <taxon>Prevotella</taxon>
    </lineage>
</organism>
<reference evidence="1 2" key="1">
    <citation type="submission" date="2019-09" db="EMBL/GenBank/DDBJ databases">
        <title>Prevotella A2879 sp. nov., isolated from an abscess of a patient.</title>
        <authorList>
            <person name="Buhl M."/>
            <person name="Oberhettinger P."/>
        </authorList>
    </citation>
    <scope>NUCLEOTIDE SEQUENCE [LARGE SCALE GENOMIC DNA]</scope>
    <source>
        <strain evidence="1 2">A2879</strain>
    </source>
</reference>